<protein>
    <submittedName>
        <fullName evidence="2">Uncharacterized protein</fullName>
    </submittedName>
</protein>
<reference evidence="2" key="1">
    <citation type="submission" date="2021-10" db="EMBL/GenBank/DDBJ databases">
        <title>Melipona bicolor Genome sequencing and assembly.</title>
        <authorList>
            <person name="Araujo N.S."/>
            <person name="Arias M.C."/>
        </authorList>
    </citation>
    <scope>NUCLEOTIDE SEQUENCE</scope>
    <source>
        <strain evidence="2">USP_2M_L1-L4_2017</strain>
        <tissue evidence="2">Whole body</tissue>
    </source>
</reference>
<dbReference type="AlphaFoldDB" id="A0AA40KM67"/>
<feature type="compositionally biased region" description="Basic and acidic residues" evidence="1">
    <location>
        <begin position="47"/>
        <end position="56"/>
    </location>
</feature>
<feature type="region of interest" description="Disordered" evidence="1">
    <location>
        <begin position="36"/>
        <end position="130"/>
    </location>
</feature>
<dbReference type="EMBL" id="JAHYIQ010000016">
    <property type="protein sequence ID" value="KAK1125236.1"/>
    <property type="molecule type" value="Genomic_DNA"/>
</dbReference>
<accession>A0AA40KM67</accession>
<organism evidence="2 3">
    <name type="scientific">Melipona bicolor</name>
    <dbReference type="NCBI Taxonomy" id="60889"/>
    <lineage>
        <taxon>Eukaryota</taxon>
        <taxon>Metazoa</taxon>
        <taxon>Ecdysozoa</taxon>
        <taxon>Arthropoda</taxon>
        <taxon>Hexapoda</taxon>
        <taxon>Insecta</taxon>
        <taxon>Pterygota</taxon>
        <taxon>Neoptera</taxon>
        <taxon>Endopterygota</taxon>
        <taxon>Hymenoptera</taxon>
        <taxon>Apocrita</taxon>
        <taxon>Aculeata</taxon>
        <taxon>Apoidea</taxon>
        <taxon>Anthophila</taxon>
        <taxon>Apidae</taxon>
        <taxon>Melipona</taxon>
    </lineage>
</organism>
<evidence type="ECO:0000313" key="3">
    <source>
        <dbReference type="Proteomes" id="UP001177670"/>
    </source>
</evidence>
<feature type="compositionally biased region" description="Polar residues" evidence="1">
    <location>
        <begin position="87"/>
        <end position="98"/>
    </location>
</feature>
<sequence length="181" mass="20845">MWKQKWHIKITARGVRRGNIFRPCESLKSLVIGGISSAPGENTVEQESSRAKREMRPVSATTAWNKKGSEQVKRLESERSVERRSFSIHNSDSTNLRISQRLEHTSARKREARDRQEAEGKKSRKKQEERFPEFHWKTAVVAARGVSWVTRCRDFCDVPSRALQDKCRRRGPAARDGKAAE</sequence>
<keyword evidence="3" id="KW-1185">Reference proteome</keyword>
<name>A0AA40KM67_9HYME</name>
<feature type="compositionally biased region" description="Basic and acidic residues" evidence="1">
    <location>
        <begin position="100"/>
        <end position="130"/>
    </location>
</feature>
<comment type="caution">
    <text evidence="2">The sequence shown here is derived from an EMBL/GenBank/DDBJ whole genome shotgun (WGS) entry which is preliminary data.</text>
</comment>
<evidence type="ECO:0000313" key="2">
    <source>
        <dbReference type="EMBL" id="KAK1125236.1"/>
    </source>
</evidence>
<feature type="compositionally biased region" description="Basic and acidic residues" evidence="1">
    <location>
        <begin position="67"/>
        <end position="85"/>
    </location>
</feature>
<proteinExistence type="predicted"/>
<gene>
    <name evidence="2" type="ORF">K0M31_005609</name>
</gene>
<dbReference type="Proteomes" id="UP001177670">
    <property type="component" value="Unassembled WGS sequence"/>
</dbReference>
<evidence type="ECO:0000256" key="1">
    <source>
        <dbReference type="SAM" id="MobiDB-lite"/>
    </source>
</evidence>